<keyword evidence="1" id="KW-0732">Signal</keyword>
<evidence type="ECO:0000313" key="3">
    <source>
        <dbReference type="Proteomes" id="UP000184172"/>
    </source>
</evidence>
<accession>A0A1M6IUP1</accession>
<organism evidence="2 3">
    <name type="scientific">Aequorivita viscosa</name>
    <dbReference type="NCBI Taxonomy" id="797419"/>
    <lineage>
        <taxon>Bacteria</taxon>
        <taxon>Pseudomonadati</taxon>
        <taxon>Bacteroidota</taxon>
        <taxon>Flavobacteriia</taxon>
        <taxon>Flavobacteriales</taxon>
        <taxon>Flavobacteriaceae</taxon>
        <taxon>Aequorivita</taxon>
    </lineage>
</organism>
<dbReference type="OrthoDB" id="1454323at2"/>
<name>A0A1M6IUP1_9FLAO</name>
<dbReference type="AlphaFoldDB" id="A0A1M6IUP1"/>
<dbReference type="Proteomes" id="UP000184172">
    <property type="component" value="Unassembled WGS sequence"/>
</dbReference>
<reference evidence="3" key="1">
    <citation type="submission" date="2016-11" db="EMBL/GenBank/DDBJ databases">
        <authorList>
            <person name="Varghese N."/>
            <person name="Submissions S."/>
        </authorList>
    </citation>
    <scope>NUCLEOTIDE SEQUENCE [LARGE SCALE GENOMIC DNA]</scope>
    <source>
        <strain evidence="3">DSM 26349</strain>
    </source>
</reference>
<feature type="signal peptide" evidence="1">
    <location>
        <begin position="1"/>
        <end position="19"/>
    </location>
</feature>
<feature type="chain" id="PRO_5009918526" description="DUF4136 domain-containing protein" evidence="1">
    <location>
        <begin position="20"/>
        <end position="224"/>
    </location>
</feature>
<evidence type="ECO:0000256" key="1">
    <source>
        <dbReference type="SAM" id="SignalP"/>
    </source>
</evidence>
<gene>
    <name evidence="2" type="ORF">SAMN04487908_11549</name>
</gene>
<dbReference type="EMBL" id="FQYV01000015">
    <property type="protein sequence ID" value="SHJ38183.1"/>
    <property type="molecule type" value="Genomic_DNA"/>
</dbReference>
<proteinExistence type="predicted"/>
<evidence type="ECO:0008006" key="4">
    <source>
        <dbReference type="Google" id="ProtNLM"/>
    </source>
</evidence>
<keyword evidence="3" id="KW-1185">Reference proteome</keyword>
<evidence type="ECO:0000313" key="2">
    <source>
        <dbReference type="EMBL" id="SHJ38183.1"/>
    </source>
</evidence>
<sequence length="224" mass="25267">MRKFIFASLIITFALIAQSCSTSKVLDSWKSDNLASLKDKNILVVARTDNNQARMAFEEAIANQLRARGIKATESFKRFPKLNPDQKPTEAKQQMIKTILESEGYNGVVMSVVKDYQESTRTTTDGGYYAGGIHPMGYPSYYYGFYGYYYYPMSYSTYGNYVPYSTTTTVSKTYIVETVAYNMDESEDKQLLAIVTSKITDPRTMTSTAEDYAKGIVKSLETSK</sequence>
<dbReference type="PROSITE" id="PS51257">
    <property type="entry name" value="PROKAR_LIPOPROTEIN"/>
    <property type="match status" value="1"/>
</dbReference>
<dbReference type="RefSeq" id="WP_073218835.1">
    <property type="nucleotide sequence ID" value="NZ_FNNS01000018.1"/>
</dbReference>
<dbReference type="STRING" id="797419.SAMN05216556_11850"/>
<protein>
    <recommendedName>
        <fullName evidence="4">DUF4136 domain-containing protein</fullName>
    </recommendedName>
</protein>